<dbReference type="KEGG" id="gfe:Gferi_05295"/>
<gene>
    <name evidence="11" type="ORF">Gferi_05295</name>
</gene>
<feature type="transmembrane region" description="Helical" evidence="9">
    <location>
        <begin position="6"/>
        <end position="29"/>
    </location>
</feature>
<dbReference type="InterPro" id="IPR005467">
    <property type="entry name" value="His_kinase_dom"/>
</dbReference>
<dbReference type="GO" id="GO:0005524">
    <property type="term" value="F:ATP binding"/>
    <property type="evidence" value="ECO:0007669"/>
    <property type="project" value="UniProtKB-KW"/>
</dbReference>
<dbReference type="PANTHER" id="PTHR24421">
    <property type="entry name" value="NITRATE/NITRITE SENSOR PROTEIN NARX-RELATED"/>
    <property type="match status" value="1"/>
</dbReference>
<evidence type="ECO:0000256" key="9">
    <source>
        <dbReference type="SAM" id="Phobius"/>
    </source>
</evidence>
<feature type="domain" description="Histidine kinase" evidence="10">
    <location>
        <begin position="268"/>
        <end position="464"/>
    </location>
</feature>
<dbReference type="CDD" id="cd16917">
    <property type="entry name" value="HATPase_UhpB-NarQ-NarX-like"/>
    <property type="match status" value="1"/>
</dbReference>
<keyword evidence="6" id="KW-0418">Kinase</keyword>
<keyword evidence="9" id="KW-0472">Membrane</keyword>
<keyword evidence="3" id="KW-0597">Phosphoprotein</keyword>
<feature type="transmembrane region" description="Helical" evidence="9">
    <location>
        <begin position="225"/>
        <end position="245"/>
    </location>
</feature>
<dbReference type="PROSITE" id="PS50109">
    <property type="entry name" value="HIS_KIN"/>
    <property type="match status" value="1"/>
</dbReference>
<feature type="transmembrane region" description="Helical" evidence="9">
    <location>
        <begin position="184"/>
        <end position="205"/>
    </location>
</feature>
<keyword evidence="5" id="KW-0547">Nucleotide-binding</keyword>
<accession>A0A1D8GDN4</accession>
<dbReference type="GO" id="GO:0016020">
    <property type="term" value="C:membrane"/>
    <property type="evidence" value="ECO:0007669"/>
    <property type="project" value="InterPro"/>
</dbReference>
<dbReference type="Pfam" id="PF07730">
    <property type="entry name" value="HisKA_3"/>
    <property type="match status" value="1"/>
</dbReference>
<reference evidence="11 12" key="1">
    <citation type="submission" date="2016-09" db="EMBL/GenBank/DDBJ databases">
        <title>Genomic analysis reveals versatility of anaerobic energy metabolism of Geosporobacter ferrireducens IRF9 of phylum Firmicutes.</title>
        <authorList>
            <person name="Kim S.-J."/>
        </authorList>
    </citation>
    <scope>NUCLEOTIDE SEQUENCE [LARGE SCALE GENOMIC DNA]</scope>
    <source>
        <strain evidence="11 12">IRF9</strain>
    </source>
</reference>
<dbReference type="AlphaFoldDB" id="A0A1D8GDN4"/>
<dbReference type="EMBL" id="CP017269">
    <property type="protein sequence ID" value="AOT69023.1"/>
    <property type="molecule type" value="Genomic_DNA"/>
</dbReference>
<keyword evidence="7" id="KW-0067">ATP-binding</keyword>
<evidence type="ECO:0000256" key="8">
    <source>
        <dbReference type="ARBA" id="ARBA00023012"/>
    </source>
</evidence>
<dbReference type="InterPro" id="IPR050482">
    <property type="entry name" value="Sensor_HK_TwoCompSys"/>
</dbReference>
<dbReference type="STRING" id="1424294.Gferi_05295"/>
<keyword evidence="9" id="KW-0812">Transmembrane</keyword>
<evidence type="ECO:0000256" key="7">
    <source>
        <dbReference type="ARBA" id="ARBA00022840"/>
    </source>
</evidence>
<feature type="transmembrane region" description="Helical" evidence="9">
    <location>
        <begin position="49"/>
        <end position="69"/>
    </location>
</feature>
<dbReference type="Gene3D" id="1.20.5.1930">
    <property type="match status" value="1"/>
</dbReference>
<evidence type="ECO:0000313" key="12">
    <source>
        <dbReference type="Proteomes" id="UP000095743"/>
    </source>
</evidence>
<keyword evidence="8" id="KW-0902">Two-component regulatory system</keyword>
<dbReference type="InterPro" id="IPR036890">
    <property type="entry name" value="HATPase_C_sf"/>
</dbReference>
<dbReference type="SUPFAM" id="SSF55874">
    <property type="entry name" value="ATPase domain of HSP90 chaperone/DNA topoisomerase II/histidine kinase"/>
    <property type="match status" value="1"/>
</dbReference>
<dbReference type="Gene3D" id="3.30.565.10">
    <property type="entry name" value="Histidine kinase-like ATPase, C-terminal domain"/>
    <property type="match status" value="1"/>
</dbReference>
<evidence type="ECO:0000313" key="11">
    <source>
        <dbReference type="EMBL" id="AOT69023.1"/>
    </source>
</evidence>
<keyword evidence="9" id="KW-1133">Transmembrane helix</keyword>
<evidence type="ECO:0000256" key="6">
    <source>
        <dbReference type="ARBA" id="ARBA00022777"/>
    </source>
</evidence>
<sequence length="472" mass="53797">MNIYTGNQYILLFFVYGLAFYSMGICALIQNTKGESNFPLLKSIKYLGYFGISHGTTEWLLMIIIAQIYPEYEIALIQSAIILNALSFTFLYVFGIKLLEYSERVKNILKGLPWMIFLVWLAVYFIMPLFHNGDLWARQWFKSMTSRYFIGLPAGLITAIALYRNAKTMMDMGLTKMAFKLKGLALLFAVYAILAGLIVKKVDIFPAMFINKELFRQIFGVPVELGRTVAASGITILFISIIDVFQWETNRKIAMLNEQQAASRERRRLGHELHDVVLQDLFAVGLQLESMLDDDNFNSQRAHIQSMKNSLNNTILKIRDFLGKVSSRKMEIEDLKYKIHELVHNYGKTGNVGIELLYQIPDITLGHLSSEKLIQIYYIIQEAINNAIKHADATHIAVTINTTLKCVVATVKDNGKGFDKNKMSHTDGYGLFSMRERAKAINGMLEIDSNQKGTMIVLSIPWEEHKDGSKEY</sequence>
<dbReference type="Pfam" id="PF02518">
    <property type="entry name" value="HATPase_c"/>
    <property type="match status" value="1"/>
</dbReference>
<keyword evidence="4" id="KW-0808">Transferase</keyword>
<evidence type="ECO:0000256" key="1">
    <source>
        <dbReference type="ARBA" id="ARBA00000085"/>
    </source>
</evidence>
<evidence type="ECO:0000256" key="4">
    <source>
        <dbReference type="ARBA" id="ARBA00022679"/>
    </source>
</evidence>
<name>A0A1D8GDN4_9FIRM</name>
<dbReference type="PANTHER" id="PTHR24421:SF10">
    <property type="entry name" value="NITRATE_NITRITE SENSOR PROTEIN NARQ"/>
    <property type="match status" value="1"/>
</dbReference>
<feature type="transmembrane region" description="Helical" evidence="9">
    <location>
        <begin position="147"/>
        <end position="163"/>
    </location>
</feature>
<dbReference type="GO" id="GO:0000155">
    <property type="term" value="F:phosphorelay sensor kinase activity"/>
    <property type="evidence" value="ECO:0007669"/>
    <property type="project" value="InterPro"/>
</dbReference>
<dbReference type="SMART" id="SM00387">
    <property type="entry name" value="HATPase_c"/>
    <property type="match status" value="1"/>
</dbReference>
<comment type="catalytic activity">
    <reaction evidence="1">
        <text>ATP + protein L-histidine = ADP + protein N-phospho-L-histidine.</text>
        <dbReference type="EC" id="2.7.13.3"/>
    </reaction>
</comment>
<dbReference type="InterPro" id="IPR011712">
    <property type="entry name" value="Sig_transdc_His_kin_sub3_dim/P"/>
</dbReference>
<feature type="transmembrane region" description="Helical" evidence="9">
    <location>
        <begin position="108"/>
        <end position="127"/>
    </location>
</feature>
<dbReference type="GO" id="GO:0046983">
    <property type="term" value="F:protein dimerization activity"/>
    <property type="evidence" value="ECO:0007669"/>
    <property type="project" value="InterPro"/>
</dbReference>
<feature type="transmembrane region" description="Helical" evidence="9">
    <location>
        <begin position="75"/>
        <end position="96"/>
    </location>
</feature>
<evidence type="ECO:0000256" key="3">
    <source>
        <dbReference type="ARBA" id="ARBA00022553"/>
    </source>
</evidence>
<protein>
    <recommendedName>
        <fullName evidence="2">histidine kinase</fullName>
        <ecNumber evidence="2">2.7.13.3</ecNumber>
    </recommendedName>
</protein>
<organism evidence="11 12">
    <name type="scientific">Geosporobacter ferrireducens</name>
    <dbReference type="NCBI Taxonomy" id="1424294"/>
    <lineage>
        <taxon>Bacteria</taxon>
        <taxon>Bacillati</taxon>
        <taxon>Bacillota</taxon>
        <taxon>Clostridia</taxon>
        <taxon>Peptostreptococcales</taxon>
        <taxon>Thermotaleaceae</taxon>
        <taxon>Geosporobacter</taxon>
    </lineage>
</organism>
<keyword evidence="12" id="KW-1185">Reference proteome</keyword>
<dbReference type="Proteomes" id="UP000095743">
    <property type="component" value="Chromosome"/>
</dbReference>
<dbReference type="RefSeq" id="WP_069974589.1">
    <property type="nucleotide sequence ID" value="NZ_CP017269.1"/>
</dbReference>
<dbReference type="InterPro" id="IPR003594">
    <property type="entry name" value="HATPase_dom"/>
</dbReference>
<evidence type="ECO:0000256" key="2">
    <source>
        <dbReference type="ARBA" id="ARBA00012438"/>
    </source>
</evidence>
<evidence type="ECO:0000259" key="10">
    <source>
        <dbReference type="PROSITE" id="PS50109"/>
    </source>
</evidence>
<dbReference type="EC" id="2.7.13.3" evidence="2"/>
<proteinExistence type="predicted"/>
<evidence type="ECO:0000256" key="5">
    <source>
        <dbReference type="ARBA" id="ARBA00022741"/>
    </source>
</evidence>